<evidence type="ECO:0000259" key="1">
    <source>
        <dbReference type="Pfam" id="PF26078"/>
    </source>
</evidence>
<dbReference type="PIRSF" id="PIRSF020481">
    <property type="entry name" value="BAP"/>
    <property type="match status" value="1"/>
</dbReference>
<evidence type="ECO:0000313" key="2">
    <source>
        <dbReference type="EMBL" id="ODS24171.1"/>
    </source>
</evidence>
<proteinExistence type="predicted"/>
<dbReference type="STRING" id="62101.AB835_04645"/>
<reference evidence="2 3" key="1">
    <citation type="journal article" date="2016" name="Appl. Environ. Microbiol.">
        <title>Lack of Overt Genome Reduction in the Bryostatin-Producing Bryozoan Symbiont "Candidatus Endobugula sertula".</title>
        <authorList>
            <person name="Miller I.J."/>
            <person name="Vanee N."/>
            <person name="Fong S.S."/>
            <person name="Lim-Fong G.E."/>
            <person name="Kwan J.C."/>
        </authorList>
    </citation>
    <scope>NUCLEOTIDE SEQUENCE [LARGE SCALE GENOMIC DNA]</scope>
    <source>
        <strain evidence="2">AB1-4</strain>
    </source>
</reference>
<dbReference type="AlphaFoldDB" id="A0A1D2QRG1"/>
<comment type="caution">
    <text evidence="2">The sequence shown here is derived from an EMBL/GenBank/DDBJ whole genome shotgun (WGS) entry which is preliminary data.</text>
</comment>
<dbReference type="Proteomes" id="UP000242502">
    <property type="component" value="Unassembled WGS sequence"/>
</dbReference>
<accession>A0A1D2QRG1</accession>
<sequence length="275" mass="30484">MLSTSQLANADVLQVKTFEAILAKLLTIVDGLVPDYQPLESDPYMLLTEAYSWRELHLRKEFNNKLKSLLLHFAKGNNLDLIGNDRYNVERLDGEKDEPYLDRILASLDGYSTAGSLESYEYHARSVSAIIDDAKAVSPEKGVIDVYIASYDNDITDELVNQVINAVSAKKVRPITDEVHVKIATPKLVTIDAAIELEDINTQEAAQSEIENNFAGTFKIHQALPFSDVMTKLKVTGVYDALPTAPTQTVKCETGERIVIEAFNLSFTQAESEGV</sequence>
<evidence type="ECO:0000313" key="3">
    <source>
        <dbReference type="Proteomes" id="UP000242502"/>
    </source>
</evidence>
<organism evidence="2 3">
    <name type="scientific">Candidatus Endobugula sertula</name>
    <name type="common">Bugula neritina bacterial symbiont</name>
    <dbReference type="NCBI Taxonomy" id="62101"/>
    <lineage>
        <taxon>Bacteria</taxon>
        <taxon>Pseudomonadati</taxon>
        <taxon>Pseudomonadota</taxon>
        <taxon>Gammaproteobacteria</taxon>
        <taxon>Cellvibrionales</taxon>
        <taxon>Cellvibrionaceae</taxon>
        <taxon>Candidatus Endobugula</taxon>
    </lineage>
</organism>
<dbReference type="EMBL" id="MDLC01000012">
    <property type="protein sequence ID" value="ODS24171.1"/>
    <property type="molecule type" value="Genomic_DNA"/>
</dbReference>
<dbReference type="InterPro" id="IPR014507">
    <property type="entry name" value="Baseplate_assembly_J_pred"/>
</dbReference>
<dbReference type="Pfam" id="PF26078">
    <property type="entry name" value="Baseplate_J_M"/>
    <property type="match status" value="1"/>
</dbReference>
<name>A0A1D2QRG1_9GAMM</name>
<gene>
    <name evidence="2" type="ORF">AB835_04645</name>
</gene>
<feature type="domain" description="Baseplate J-like central" evidence="1">
    <location>
        <begin position="112"/>
        <end position="182"/>
    </location>
</feature>
<protein>
    <recommendedName>
        <fullName evidence="1">Baseplate J-like central domain-containing protein</fullName>
    </recommendedName>
</protein>
<dbReference type="InterPro" id="IPR058531">
    <property type="entry name" value="Baseplate_J_M"/>
</dbReference>